<dbReference type="Pfam" id="PF00041">
    <property type="entry name" value="fn3"/>
    <property type="match status" value="1"/>
</dbReference>
<dbReference type="Gene3D" id="2.60.40.10">
    <property type="entry name" value="Immunoglobulins"/>
    <property type="match status" value="6"/>
</dbReference>
<protein>
    <submittedName>
        <fullName evidence="5">Fibronectin type III domain-containing protein</fullName>
    </submittedName>
</protein>
<evidence type="ECO:0000256" key="3">
    <source>
        <dbReference type="SAM" id="SignalP"/>
    </source>
</evidence>
<comment type="caution">
    <text evidence="5">The sequence shown here is derived from an EMBL/GenBank/DDBJ whole genome shotgun (WGS) entry which is preliminary data.</text>
</comment>
<feature type="domain" description="Fibronectin type-III" evidence="4">
    <location>
        <begin position="1504"/>
        <end position="1595"/>
    </location>
</feature>
<dbReference type="Proteomes" id="UP000526501">
    <property type="component" value="Unassembled WGS sequence"/>
</dbReference>
<sequence length="1684" mass="186370">MRSAVFALLSLFVLTFCSKELAAQDPSVWTDFDIKGDIAYLLRKSPSQVMRYDLAEEEWLDPISFEDIPISIAIDDTHLFVAYDRSVKRYDLDGSNETHVTNTSSTILDLLIDGTVLFVSQDSSLYIDSASYNKSTFAEIDTFENYVAGIAGPSLAPSKRKIFGRSRGYSPSDINYLEYDADGNFIGSGESPYHGDYPGASRTWTFPDDSKVADDSGTVYNTADLTYNNSFGAQLTALAFYGNDVPIALIEDTLYSYSNTLLETGSYALTVPSPKDIVVVGEKVIVFYEDSTLPTKVGVTSVLLTDLGANEPGEAISPIDLPYEIDDTTIDSDGILYLLSKAHSSLFRWDTVDQQYIETIALPDACTIIEYSPSQNRLFLYAPPRKIYLMDLDEASPTPTHFINVPLQIDTLLPMGSDLLALANGSWDSQWLYDQDGTLLNSSITCCYHDYHAYDESSNTLYYDNYQVDYLGNGEFGEPQSAGQYGFNPIALSPDGKLFINENGIIFGASSREQIDVLSNDIQAALWNSSKTLFTVEKPAYDDPQRESQSILQKWSEYNAIDGEAKLEGLFVDAHMHDDKITIVTTLNGTPRFNVLTSDLGIAAPTAIEPPNLAVEKYSATAATLTWSDVFGEQSYILERKADNGAWATIATIAFGNTRYTDVTLTTGKTYSFRLKAINGSISSNYSAAVSIDLTSVVDTRIDPRTIYFIPDDELLGENDILYLLSKENQSIFTWDARTCEWGVTIPLEGQPNSFTYSPINNALYTSYPDGKIYSISLAAENPVEILFADDTNENVTTVIAAGRFLASYSSSGSFTMHDATGTLVESSYYHYNIAGGVWNQSTHKIYHLRDGISPNDLLWDQIEEDGTIGEQKDSPYHDSTGIQHPVRVNPQGSVVILGSGRIYQASTLEQIDVLSTSHIDAIWIDGRLYTLKEGKLIAWNLTAYTEYKSITLDDTGSRIFSTQEGQIVLVSKNQDQIFLDLIDSELETIEKASPSAPSSLRTEPHSGDGIRITWDDVTGETGYMLERSSDGNNWEQVTTTDKNVTAAADTNAQVGNTYHYRVKALFSASDVVSPVLQIQLTAPDQVEIPSLTPLSESAIRIEWSESANAIGYKIERSTDGTSWYLVDNLGSNARSYEDTDLYRGTTYHYRITAIGMAGLADPSASANASTLIDPPSNAPDYLDVFSVSALQAEIRWGWSYDAAGYRLERSKEGGDWIVIGEFPYNGETYTDKDLEPETSYRYRVFGYNNGGDSPANVSPSITTLALSLPSSPTLLTYQLSTNEVAIKWSAVSEATSYTIYRRNEGSTSWGVLTTVDRFTIEYIDDTVRLGNAFEYTVTAGNDVGESARSETSATTINNIATVLALDFEEDSDLSEITFSGYLETNPDSPSGRYVGFYYSPIYLYIMPLDLDFGGSISFDIFYDSIPPNRVTLQYWDTTTQSYKTFHTLDINSDWVNTWQNVQVQIPEEAASDYTMIAIGQEDGYSYSNINIDNLLVYTNIPDAPEAPPVVTTSANPAGGIALFWLPSERSRGFRIERSTDSTNWETIAELGRDVSHYIDEEATGAIAYYYRVFSLNTGGDSTPVTTSSFEPNDEVANAYQAGIESVTANPKEYGLQKLNTVSNVYFEVAQDVFFINGDLLTIPWTVYRSEDLINWTRHKVETSVSPGEEDSEGSHFFRFQPGD</sequence>
<keyword evidence="3" id="KW-0732">Signal</keyword>
<keyword evidence="6" id="KW-1185">Reference proteome</keyword>
<gene>
    <name evidence="5" type="ORF">H5P27_11075</name>
</gene>
<dbReference type="InterPro" id="IPR036116">
    <property type="entry name" value="FN3_sf"/>
</dbReference>
<dbReference type="InterPro" id="IPR036322">
    <property type="entry name" value="WD40_repeat_dom_sf"/>
</dbReference>
<feature type="chain" id="PRO_5031374630" evidence="3">
    <location>
        <begin position="23"/>
        <end position="1684"/>
    </location>
</feature>
<evidence type="ECO:0000259" key="4">
    <source>
        <dbReference type="PROSITE" id="PS50853"/>
    </source>
</evidence>
<evidence type="ECO:0000256" key="1">
    <source>
        <dbReference type="ARBA" id="ARBA00022737"/>
    </source>
</evidence>
<organism evidence="5 6">
    <name type="scientific">Pelagicoccus albus</name>
    <dbReference type="NCBI Taxonomy" id="415222"/>
    <lineage>
        <taxon>Bacteria</taxon>
        <taxon>Pseudomonadati</taxon>
        <taxon>Verrucomicrobiota</taxon>
        <taxon>Opitutia</taxon>
        <taxon>Puniceicoccales</taxon>
        <taxon>Pelagicoccaceae</taxon>
        <taxon>Pelagicoccus</taxon>
    </lineage>
</organism>
<dbReference type="RefSeq" id="WP_185660453.1">
    <property type="nucleotide sequence ID" value="NZ_CAWPOO010000012.1"/>
</dbReference>
<dbReference type="CDD" id="cd00063">
    <property type="entry name" value="FN3"/>
    <property type="match status" value="6"/>
</dbReference>
<dbReference type="PROSITE" id="PS50853">
    <property type="entry name" value="FN3"/>
    <property type="match status" value="6"/>
</dbReference>
<feature type="domain" description="Fibronectin type-III" evidence="4">
    <location>
        <begin position="609"/>
        <end position="698"/>
    </location>
</feature>
<evidence type="ECO:0000313" key="5">
    <source>
        <dbReference type="EMBL" id="MBC2606583.1"/>
    </source>
</evidence>
<dbReference type="SUPFAM" id="SSF49265">
    <property type="entry name" value="Fibronectin type III"/>
    <property type="match status" value="3"/>
</dbReference>
<dbReference type="PANTHER" id="PTHR13817:SF151">
    <property type="entry name" value="TITIN"/>
    <property type="match status" value="1"/>
</dbReference>
<feature type="signal peptide" evidence="3">
    <location>
        <begin position="1"/>
        <end position="22"/>
    </location>
</feature>
<dbReference type="InterPro" id="IPR003961">
    <property type="entry name" value="FN3_dom"/>
</dbReference>
<dbReference type="InterPro" id="IPR050964">
    <property type="entry name" value="Striated_Muscle_Regulatory"/>
</dbReference>
<dbReference type="InterPro" id="IPR013783">
    <property type="entry name" value="Ig-like_fold"/>
</dbReference>
<dbReference type="PANTHER" id="PTHR13817">
    <property type="entry name" value="TITIN"/>
    <property type="match status" value="1"/>
</dbReference>
<feature type="domain" description="Fibronectin type-III" evidence="4">
    <location>
        <begin position="1179"/>
        <end position="1267"/>
    </location>
</feature>
<feature type="domain" description="Fibronectin type-III" evidence="4">
    <location>
        <begin position="1083"/>
        <end position="1174"/>
    </location>
</feature>
<proteinExistence type="predicted"/>
<name>A0A7X1B8Z5_9BACT</name>
<dbReference type="SUPFAM" id="SSF50978">
    <property type="entry name" value="WD40 repeat-like"/>
    <property type="match status" value="1"/>
</dbReference>
<dbReference type="Gene3D" id="2.60.120.260">
    <property type="entry name" value="Galactose-binding domain-like"/>
    <property type="match status" value="1"/>
</dbReference>
<feature type="domain" description="Fibronectin type-III" evidence="4">
    <location>
        <begin position="1269"/>
        <end position="1360"/>
    </location>
</feature>
<dbReference type="SUPFAM" id="SSF69322">
    <property type="entry name" value="Tricorn protease domain 2"/>
    <property type="match status" value="1"/>
</dbReference>
<reference evidence="5 6" key="1">
    <citation type="submission" date="2020-07" db="EMBL/GenBank/DDBJ databases">
        <authorList>
            <person name="Feng X."/>
        </authorList>
    </citation>
    <scope>NUCLEOTIDE SEQUENCE [LARGE SCALE GENOMIC DNA]</scope>
    <source>
        <strain evidence="5 6">JCM23202</strain>
    </source>
</reference>
<dbReference type="EMBL" id="JACHVC010000012">
    <property type="protein sequence ID" value="MBC2606583.1"/>
    <property type="molecule type" value="Genomic_DNA"/>
</dbReference>
<evidence type="ECO:0000313" key="6">
    <source>
        <dbReference type="Proteomes" id="UP000526501"/>
    </source>
</evidence>
<feature type="domain" description="Fibronectin type-III" evidence="4">
    <location>
        <begin position="997"/>
        <end position="1082"/>
    </location>
</feature>
<keyword evidence="1" id="KW-0677">Repeat</keyword>
<evidence type="ECO:0000256" key="2">
    <source>
        <dbReference type="SAM" id="MobiDB-lite"/>
    </source>
</evidence>
<dbReference type="SMART" id="SM00060">
    <property type="entry name" value="FN3"/>
    <property type="match status" value="6"/>
</dbReference>
<feature type="region of interest" description="Disordered" evidence="2">
    <location>
        <begin position="1663"/>
        <end position="1684"/>
    </location>
</feature>
<accession>A0A7X1B8Z5</accession>